<evidence type="ECO:0000313" key="3">
    <source>
        <dbReference type="EMBL" id="TXR52402.1"/>
    </source>
</evidence>
<dbReference type="AlphaFoldDB" id="A0A5C8Z2U3"/>
<protein>
    <submittedName>
        <fullName evidence="3">Uncharacterized protein</fullName>
    </submittedName>
</protein>
<feature type="compositionally biased region" description="Low complexity" evidence="1">
    <location>
        <begin position="81"/>
        <end position="95"/>
    </location>
</feature>
<keyword evidence="4" id="KW-1185">Reference proteome</keyword>
<sequence>MPATATAPAQVQALLGRPRRRGHVEVSGLPGAGILLLVLALLVLTMASPLDRAGRSAHAAPQLSASGVAAHTHANLATLAQSPHASASTAPSSAQDVPATPALGQDAPSGHNGDHHHHVDLDPVGAGALHSAGAAAFALTPAQHLSVLLVAAVTLTYPD</sequence>
<comment type="caution">
    <text evidence="3">The sequence shown here is derived from an EMBL/GenBank/DDBJ whole genome shotgun (WGS) entry which is preliminary data.</text>
</comment>
<evidence type="ECO:0000256" key="1">
    <source>
        <dbReference type="SAM" id="MobiDB-lite"/>
    </source>
</evidence>
<keyword evidence="2" id="KW-0812">Transmembrane</keyword>
<name>A0A5C8Z2U3_9ACTN</name>
<organism evidence="3 4">
    <name type="scientific">Quadrisphaera setariae</name>
    <dbReference type="NCBI Taxonomy" id="2593304"/>
    <lineage>
        <taxon>Bacteria</taxon>
        <taxon>Bacillati</taxon>
        <taxon>Actinomycetota</taxon>
        <taxon>Actinomycetes</taxon>
        <taxon>Kineosporiales</taxon>
        <taxon>Kineosporiaceae</taxon>
        <taxon>Quadrisphaera</taxon>
    </lineage>
</organism>
<dbReference type="Proteomes" id="UP000321234">
    <property type="component" value="Unassembled WGS sequence"/>
</dbReference>
<evidence type="ECO:0000256" key="2">
    <source>
        <dbReference type="SAM" id="Phobius"/>
    </source>
</evidence>
<evidence type="ECO:0000313" key="4">
    <source>
        <dbReference type="Proteomes" id="UP000321234"/>
    </source>
</evidence>
<feature type="region of interest" description="Disordered" evidence="1">
    <location>
        <begin position="81"/>
        <end position="123"/>
    </location>
</feature>
<keyword evidence="2" id="KW-0472">Membrane</keyword>
<gene>
    <name evidence="3" type="ORF">FMM08_19535</name>
</gene>
<proteinExistence type="predicted"/>
<dbReference type="RefSeq" id="WP_147928079.1">
    <property type="nucleotide sequence ID" value="NZ_VKAC01000014.1"/>
</dbReference>
<feature type="transmembrane region" description="Helical" evidence="2">
    <location>
        <begin position="28"/>
        <end position="47"/>
    </location>
</feature>
<dbReference type="EMBL" id="VKAC01000014">
    <property type="protein sequence ID" value="TXR52402.1"/>
    <property type="molecule type" value="Genomic_DNA"/>
</dbReference>
<reference evidence="3 4" key="1">
    <citation type="submission" date="2019-07" db="EMBL/GenBank/DDBJ databases">
        <title>Quadrisphaera sp. strain DD2A genome sequencing and assembly.</title>
        <authorList>
            <person name="Kim I."/>
        </authorList>
    </citation>
    <scope>NUCLEOTIDE SEQUENCE [LARGE SCALE GENOMIC DNA]</scope>
    <source>
        <strain evidence="3 4">DD2A</strain>
    </source>
</reference>
<accession>A0A5C8Z2U3</accession>
<keyword evidence="2" id="KW-1133">Transmembrane helix</keyword>